<organism evidence="2 3">
    <name type="scientific">Micrococcus terreus</name>
    <dbReference type="NCBI Taxonomy" id="574650"/>
    <lineage>
        <taxon>Bacteria</taxon>
        <taxon>Bacillati</taxon>
        <taxon>Actinomycetota</taxon>
        <taxon>Actinomycetes</taxon>
        <taxon>Micrococcales</taxon>
        <taxon>Micrococcaceae</taxon>
        <taxon>Micrococcus</taxon>
    </lineage>
</organism>
<reference evidence="2 3" key="1">
    <citation type="submission" date="2016-10" db="EMBL/GenBank/DDBJ databases">
        <authorList>
            <person name="de Groot N.N."/>
        </authorList>
    </citation>
    <scope>NUCLEOTIDE SEQUENCE [LARGE SCALE GENOMIC DNA]</scope>
    <source>
        <strain evidence="2 3">CGMCC 1.7054</strain>
    </source>
</reference>
<accession>A0A1I7MHB9</accession>
<gene>
    <name evidence="2" type="ORF">SAMN04487966_102284</name>
</gene>
<proteinExistence type="predicted"/>
<feature type="transmembrane region" description="Helical" evidence="1">
    <location>
        <begin position="30"/>
        <end position="49"/>
    </location>
</feature>
<name>A0A1I7MHB9_9MICC</name>
<dbReference type="STRING" id="574650.SAMN04487966_102284"/>
<dbReference type="Proteomes" id="UP000198881">
    <property type="component" value="Unassembled WGS sequence"/>
</dbReference>
<keyword evidence="1" id="KW-0812">Transmembrane</keyword>
<dbReference type="EMBL" id="FPCG01000002">
    <property type="protein sequence ID" value="SFV21299.1"/>
    <property type="molecule type" value="Genomic_DNA"/>
</dbReference>
<feature type="transmembrane region" description="Helical" evidence="1">
    <location>
        <begin position="61"/>
        <end position="82"/>
    </location>
</feature>
<protein>
    <submittedName>
        <fullName evidence="2">Uncharacterized protein</fullName>
    </submittedName>
</protein>
<sequence>MLTVPLLVGAGALAAGQRLKWDGTRFGFHVFRIFSVVMGVAVTVGMLVAFNGLSTGGVSGLATLVVSLGFGGALGYFLVSIIRPAILIEFDGGSGQPRDGDKHTDQDGD</sequence>
<keyword evidence="3" id="KW-1185">Reference proteome</keyword>
<evidence type="ECO:0000313" key="3">
    <source>
        <dbReference type="Proteomes" id="UP000198881"/>
    </source>
</evidence>
<dbReference type="AlphaFoldDB" id="A0A1I7MHB9"/>
<keyword evidence="1" id="KW-0472">Membrane</keyword>
<keyword evidence="1" id="KW-1133">Transmembrane helix</keyword>
<evidence type="ECO:0000256" key="1">
    <source>
        <dbReference type="SAM" id="Phobius"/>
    </source>
</evidence>
<evidence type="ECO:0000313" key="2">
    <source>
        <dbReference type="EMBL" id="SFV21299.1"/>
    </source>
</evidence>